<dbReference type="PANTHER" id="PTHR33418:SF1">
    <property type="entry name" value="HELICASE-ASSOCIATED DOMAIN-CONTAINING PROTEIN"/>
    <property type="match status" value="1"/>
</dbReference>
<keyword evidence="4" id="KW-0067">ATP-binding</keyword>
<evidence type="ECO:0000256" key="1">
    <source>
        <dbReference type="SAM" id="MobiDB-lite"/>
    </source>
</evidence>
<keyword evidence="4" id="KW-0347">Helicase</keyword>
<feature type="region of interest" description="Disordered" evidence="1">
    <location>
        <begin position="20"/>
        <end position="47"/>
    </location>
</feature>
<keyword evidence="4" id="KW-0378">Hydrolase</keyword>
<name>A0ABR1GGC0_AURAN</name>
<keyword evidence="4" id="KW-0547">Nucleotide-binding</keyword>
<organism evidence="4 5">
    <name type="scientific">Aureococcus anophagefferens</name>
    <name type="common">Harmful bloom alga</name>
    <dbReference type="NCBI Taxonomy" id="44056"/>
    <lineage>
        <taxon>Eukaryota</taxon>
        <taxon>Sar</taxon>
        <taxon>Stramenopiles</taxon>
        <taxon>Ochrophyta</taxon>
        <taxon>Pelagophyceae</taxon>
        <taxon>Pelagomonadales</taxon>
        <taxon>Pelagomonadaceae</taxon>
        <taxon>Aureococcus</taxon>
    </lineage>
</organism>
<sequence length="451" mass="50426">MSRLLVAVALRLAATLRPTPVQHRAPPRRLALRRASPDDSGAPPRRLAYDANDDTTFQRLAKSKDDEDETWRRIAKSKDDAVDVFLGWAREDAAFGACLRVVALRRGRFGGDVTPERWPSRLRQRLAPGLSRRDAARSARRAVWAEKSYKAESLRLSWTELQAAYAERERVVAHVNGAAEELGGKWVYKLGLLQAYAQEHDDARVPSAHVTACGVRLGRWLGDQRRFARTGRLEPRRRAQLLALDGGILLSDSERAWRAQYGRLADFVRREGHADVPRNATERGARLGLWLLDQRNRADAGLLDPVHAEKLDGLGVSWSTPREARWDAAYEALGRYAAARGDCRVPANFTTFDGRKLGQWVVKQRRLKRAGALAADRAALLDALGFAWAPNDRGDAYAAALAAFVAREGHTRVPRKHREADLGLGEWLAKQRRKPVEERPPALRRVLEGAG</sequence>
<gene>
    <name evidence="4" type="ORF">SO694_00137037</name>
</gene>
<reference evidence="4 5" key="1">
    <citation type="submission" date="2024-03" db="EMBL/GenBank/DDBJ databases">
        <title>Aureococcus anophagefferens CCMP1851 and Kratosvirus quantuckense: Draft genome of a second virus-susceptible host strain in the model system.</title>
        <authorList>
            <person name="Chase E."/>
            <person name="Truchon A.R."/>
            <person name="Schepens W."/>
            <person name="Wilhelm S.W."/>
        </authorList>
    </citation>
    <scope>NUCLEOTIDE SEQUENCE [LARGE SCALE GENOMIC DNA]</scope>
    <source>
        <strain evidence="4 5">CCMP1851</strain>
    </source>
</reference>
<evidence type="ECO:0000313" key="4">
    <source>
        <dbReference type="EMBL" id="KAK7254888.1"/>
    </source>
</evidence>
<feature type="domain" description="Helicase-associated" evidence="3">
    <location>
        <begin position="254"/>
        <end position="316"/>
    </location>
</feature>
<evidence type="ECO:0000259" key="3">
    <source>
        <dbReference type="Pfam" id="PF03457"/>
    </source>
</evidence>
<dbReference type="GO" id="GO:0004386">
    <property type="term" value="F:helicase activity"/>
    <property type="evidence" value="ECO:0007669"/>
    <property type="project" value="UniProtKB-KW"/>
</dbReference>
<keyword evidence="5" id="KW-1185">Reference proteome</keyword>
<dbReference type="PANTHER" id="PTHR33418">
    <property type="entry name" value="HELICASE-ASSOCIATED"/>
    <property type="match status" value="1"/>
</dbReference>
<evidence type="ECO:0000256" key="2">
    <source>
        <dbReference type="SAM" id="SignalP"/>
    </source>
</evidence>
<dbReference type="InterPro" id="IPR005114">
    <property type="entry name" value="Helicase_assoc"/>
</dbReference>
<evidence type="ECO:0000313" key="5">
    <source>
        <dbReference type="Proteomes" id="UP001363151"/>
    </source>
</evidence>
<keyword evidence="2" id="KW-0732">Signal</keyword>
<feature type="region of interest" description="Disordered" evidence="1">
    <location>
        <begin position="430"/>
        <end position="451"/>
    </location>
</feature>
<feature type="domain" description="Helicase-associated" evidence="3">
    <location>
        <begin position="398"/>
        <end position="435"/>
    </location>
</feature>
<dbReference type="Proteomes" id="UP001363151">
    <property type="component" value="Unassembled WGS sequence"/>
</dbReference>
<feature type="domain" description="Helicase-associated" evidence="3">
    <location>
        <begin position="185"/>
        <end position="245"/>
    </location>
</feature>
<dbReference type="Gene3D" id="6.10.140.530">
    <property type="match status" value="3"/>
</dbReference>
<accession>A0ABR1GGC0</accession>
<feature type="chain" id="PRO_5045948071" evidence="2">
    <location>
        <begin position="16"/>
        <end position="451"/>
    </location>
</feature>
<feature type="compositionally biased region" description="Basic and acidic residues" evidence="1">
    <location>
        <begin position="434"/>
        <end position="451"/>
    </location>
</feature>
<comment type="caution">
    <text evidence="4">The sequence shown here is derived from an EMBL/GenBank/DDBJ whole genome shotgun (WGS) entry which is preliminary data.</text>
</comment>
<dbReference type="Pfam" id="PF03457">
    <property type="entry name" value="HA"/>
    <property type="match status" value="4"/>
</dbReference>
<dbReference type="EMBL" id="JBBJCI010000012">
    <property type="protein sequence ID" value="KAK7254888.1"/>
    <property type="molecule type" value="Genomic_DNA"/>
</dbReference>
<proteinExistence type="predicted"/>
<feature type="signal peptide" evidence="2">
    <location>
        <begin position="1"/>
        <end position="15"/>
    </location>
</feature>
<feature type="domain" description="Helicase-associated" evidence="3">
    <location>
        <begin position="323"/>
        <end position="386"/>
    </location>
</feature>
<protein>
    <submittedName>
        <fullName evidence="4">Helicase</fullName>
    </submittedName>
</protein>